<comment type="caution">
    <text evidence="6">The sequence shown here is derived from an EMBL/GenBank/DDBJ whole genome shotgun (WGS) entry which is preliminary data.</text>
</comment>
<organism evidence="6 7">
    <name type="scientific">Candidatus Liptonbacteria bacterium RIFCSPLOWO2_01_FULL_53_13</name>
    <dbReference type="NCBI Taxonomy" id="1798651"/>
    <lineage>
        <taxon>Bacteria</taxon>
        <taxon>Candidatus Liptoniibacteriota</taxon>
    </lineage>
</organism>
<feature type="chain" id="PRO_5009582332" description="Peptidoglycan binding-like domain-containing protein" evidence="4">
    <location>
        <begin position="29"/>
        <end position="440"/>
    </location>
</feature>
<dbReference type="AlphaFoldDB" id="A0A1G2CIM7"/>
<evidence type="ECO:0000313" key="6">
    <source>
        <dbReference type="EMBL" id="OGZ01052.1"/>
    </source>
</evidence>
<evidence type="ECO:0000313" key="7">
    <source>
        <dbReference type="Proteomes" id="UP000178348"/>
    </source>
</evidence>
<feature type="compositionally biased region" description="Pro residues" evidence="3">
    <location>
        <begin position="258"/>
        <end position="268"/>
    </location>
</feature>
<evidence type="ECO:0000256" key="3">
    <source>
        <dbReference type="SAM" id="MobiDB-lite"/>
    </source>
</evidence>
<evidence type="ECO:0000256" key="1">
    <source>
        <dbReference type="ARBA" id="ARBA00005445"/>
    </source>
</evidence>
<evidence type="ECO:0000259" key="5">
    <source>
        <dbReference type="Pfam" id="PF01471"/>
    </source>
</evidence>
<protein>
    <recommendedName>
        <fullName evidence="5">Peptidoglycan binding-like domain-containing protein</fullName>
    </recommendedName>
</protein>
<proteinExistence type="inferred from homology"/>
<dbReference type="InterPro" id="IPR036366">
    <property type="entry name" value="PGBDSf"/>
</dbReference>
<reference evidence="6 7" key="1">
    <citation type="journal article" date="2016" name="Nat. Commun.">
        <title>Thousands of microbial genomes shed light on interconnected biogeochemical processes in an aquifer system.</title>
        <authorList>
            <person name="Anantharaman K."/>
            <person name="Brown C.T."/>
            <person name="Hug L.A."/>
            <person name="Sharon I."/>
            <person name="Castelle C.J."/>
            <person name="Probst A.J."/>
            <person name="Thomas B.C."/>
            <person name="Singh A."/>
            <person name="Wilkins M.J."/>
            <person name="Karaoz U."/>
            <person name="Brodie E.L."/>
            <person name="Williams K.H."/>
            <person name="Hubbard S.S."/>
            <person name="Banfield J.F."/>
        </authorList>
    </citation>
    <scope>NUCLEOTIDE SEQUENCE [LARGE SCALE GENOMIC DNA]</scope>
</reference>
<dbReference type="Pfam" id="PF11999">
    <property type="entry name" value="Ice_binding"/>
    <property type="match status" value="1"/>
</dbReference>
<keyword evidence="2 4" id="KW-0732">Signal</keyword>
<dbReference type="InterPro" id="IPR036365">
    <property type="entry name" value="PGBD-like_sf"/>
</dbReference>
<dbReference type="EMBL" id="MHLB01000049">
    <property type="protein sequence ID" value="OGZ01052.1"/>
    <property type="molecule type" value="Genomic_DNA"/>
</dbReference>
<gene>
    <name evidence="6" type="ORF">A2946_00030</name>
</gene>
<feature type="compositionally biased region" description="Low complexity" evidence="3">
    <location>
        <begin position="269"/>
        <end position="278"/>
    </location>
</feature>
<dbReference type="Gene3D" id="1.10.101.10">
    <property type="entry name" value="PGBD-like superfamily/PGBD"/>
    <property type="match status" value="1"/>
</dbReference>
<dbReference type="SUPFAM" id="SSF47090">
    <property type="entry name" value="PGBD-like"/>
    <property type="match status" value="1"/>
</dbReference>
<feature type="region of interest" description="Disordered" evidence="3">
    <location>
        <begin position="250"/>
        <end position="278"/>
    </location>
</feature>
<evidence type="ECO:0000256" key="2">
    <source>
        <dbReference type="ARBA" id="ARBA00022729"/>
    </source>
</evidence>
<dbReference type="InterPro" id="IPR021884">
    <property type="entry name" value="Ice-bd_prot"/>
</dbReference>
<evidence type="ECO:0000256" key="4">
    <source>
        <dbReference type="SAM" id="SignalP"/>
    </source>
</evidence>
<sequence length="440" mass="44155">MKNFKKNSATILIISFVLGLSGPIAALAASPATVNLGASGNFAILAKTGVSTTGATSVVGDIGLSPAAASYITGFALTLPAASAFSTSAQVTGKVYAPGYADPTPANLTTAVLDMQTAYTDAMGRAPGVTELGAGNIGGLTLAPDVYKWGTGLTIPTDVTLSGGANDIWIFQVAQNLNISSAKKVILAGGARANNIFWVVAGQTTLGTTSVFNGNILGQTAIVLNTGATLNGRALAQTAVTLDSNAVAMPSSAGAPATPTPTPTPAPTSSPAVQTSTPSPIACTMEAMQCSDGSYVSRQGPTCAFAACPLVVSQTPPTASSDANAALQAQLNGLRVTLQSLQAQRAAQQGSSASAFGQQVRAIATNLGQGSRGNDVETLQQFLISQNKGPDAEALAEVGATAYFGAMTRAALAEFQAEAGISPALGNFGPITRDYVKANY</sequence>
<dbReference type="Proteomes" id="UP000178348">
    <property type="component" value="Unassembled WGS sequence"/>
</dbReference>
<feature type="domain" description="Peptidoglycan binding-like" evidence="5">
    <location>
        <begin position="372"/>
        <end position="430"/>
    </location>
</feature>
<comment type="similarity">
    <text evidence="1">Belongs to the ice-binding protein family.</text>
</comment>
<accession>A0A1G2CIM7</accession>
<dbReference type="Pfam" id="PF01471">
    <property type="entry name" value="PG_binding_1"/>
    <property type="match status" value="1"/>
</dbReference>
<name>A0A1G2CIM7_9BACT</name>
<dbReference type="InterPro" id="IPR002477">
    <property type="entry name" value="Peptidoglycan-bd-like"/>
</dbReference>
<feature type="signal peptide" evidence="4">
    <location>
        <begin position="1"/>
        <end position="28"/>
    </location>
</feature>